<evidence type="ECO:0000256" key="1">
    <source>
        <dbReference type="SAM" id="MobiDB-lite"/>
    </source>
</evidence>
<feature type="region of interest" description="Disordered" evidence="1">
    <location>
        <begin position="132"/>
        <end position="159"/>
    </location>
</feature>
<evidence type="ECO:0000259" key="2">
    <source>
        <dbReference type="Pfam" id="PF06985"/>
    </source>
</evidence>
<feature type="region of interest" description="Disordered" evidence="1">
    <location>
        <begin position="331"/>
        <end position="353"/>
    </location>
</feature>
<sequence>MDQTADLPLGGYCWGGDQPLKATTKNIAMLSSVSGFLFEELPKTLRDACLVTRLLGHRYIWIDALCIVQDDPADKAREIPKMRDVYRGALLTITASRASSVSQGFLQDRASGLIKDGCVFRFRFGMQENSVGSGNSNEAGHAPGMAGAHSLSSSPQSLQKPTKIQGSVVLFLPTFAMSNERLQEALQTRAWAFQERLLSSRVLDFGSFQTSLQDETTGRSSLVDGGWVTNKTTTDSLGALWDVIRQTAAGIVPGDGQASPIPLYLPDPLGRMSTDRLCDDEYQSKVWAVALQEYAKLHLTVSSDKLAAVEGLAEWFGLWLKASRAKTAGADCNDRSQETPNTSSNPSTTTGATEHGDVRYLAGMWSHQLPAGLMWRVHAKGEDIYVKGDGVSSFTSGDGQQDGFGSWG</sequence>
<dbReference type="InterPro" id="IPR010730">
    <property type="entry name" value="HET"/>
</dbReference>
<dbReference type="PANTHER" id="PTHR33112:SF16">
    <property type="entry name" value="HETEROKARYON INCOMPATIBILITY DOMAIN-CONTAINING PROTEIN"/>
    <property type="match status" value="1"/>
</dbReference>
<dbReference type="RefSeq" id="XP_046014750.1">
    <property type="nucleotide sequence ID" value="XM_046156473.1"/>
</dbReference>
<dbReference type="EMBL" id="JAGTJQ010000003">
    <property type="protein sequence ID" value="KAH7034657.1"/>
    <property type="molecule type" value="Genomic_DNA"/>
</dbReference>
<dbReference type="Pfam" id="PF06985">
    <property type="entry name" value="HET"/>
    <property type="match status" value="1"/>
</dbReference>
<dbReference type="OrthoDB" id="5125733at2759"/>
<dbReference type="Proteomes" id="UP000756346">
    <property type="component" value="Unassembled WGS sequence"/>
</dbReference>
<dbReference type="GeneID" id="70186019"/>
<proteinExistence type="predicted"/>
<accession>A0A9P8YAF2</accession>
<feature type="compositionally biased region" description="Low complexity" evidence="1">
    <location>
        <begin position="339"/>
        <end position="350"/>
    </location>
</feature>
<dbReference type="AlphaFoldDB" id="A0A9P8YAF2"/>
<name>A0A9P8YAF2_9PEZI</name>
<organism evidence="3 4">
    <name type="scientific">Microdochium trichocladiopsis</name>
    <dbReference type="NCBI Taxonomy" id="1682393"/>
    <lineage>
        <taxon>Eukaryota</taxon>
        <taxon>Fungi</taxon>
        <taxon>Dikarya</taxon>
        <taxon>Ascomycota</taxon>
        <taxon>Pezizomycotina</taxon>
        <taxon>Sordariomycetes</taxon>
        <taxon>Xylariomycetidae</taxon>
        <taxon>Xylariales</taxon>
        <taxon>Microdochiaceae</taxon>
        <taxon>Microdochium</taxon>
    </lineage>
</organism>
<feature type="compositionally biased region" description="Low complexity" evidence="1">
    <location>
        <begin position="150"/>
        <end position="159"/>
    </location>
</feature>
<protein>
    <submittedName>
        <fullName evidence="3">Heterokaryon incompatibility protein-domain-containing protein</fullName>
    </submittedName>
</protein>
<dbReference type="PANTHER" id="PTHR33112">
    <property type="entry name" value="DOMAIN PROTEIN, PUTATIVE-RELATED"/>
    <property type="match status" value="1"/>
</dbReference>
<gene>
    <name evidence="3" type="ORF">B0I36DRAFT_346564</name>
</gene>
<evidence type="ECO:0000313" key="4">
    <source>
        <dbReference type="Proteomes" id="UP000756346"/>
    </source>
</evidence>
<evidence type="ECO:0000313" key="3">
    <source>
        <dbReference type="EMBL" id="KAH7034657.1"/>
    </source>
</evidence>
<comment type="caution">
    <text evidence="3">The sequence shown here is derived from an EMBL/GenBank/DDBJ whole genome shotgun (WGS) entry which is preliminary data.</text>
</comment>
<keyword evidence="4" id="KW-1185">Reference proteome</keyword>
<feature type="domain" description="Heterokaryon incompatibility" evidence="2">
    <location>
        <begin position="12"/>
        <end position="195"/>
    </location>
</feature>
<reference evidence="3" key="1">
    <citation type="journal article" date="2021" name="Nat. Commun.">
        <title>Genetic determinants of endophytism in the Arabidopsis root mycobiome.</title>
        <authorList>
            <person name="Mesny F."/>
            <person name="Miyauchi S."/>
            <person name="Thiergart T."/>
            <person name="Pickel B."/>
            <person name="Atanasova L."/>
            <person name="Karlsson M."/>
            <person name="Huettel B."/>
            <person name="Barry K.W."/>
            <person name="Haridas S."/>
            <person name="Chen C."/>
            <person name="Bauer D."/>
            <person name="Andreopoulos W."/>
            <person name="Pangilinan J."/>
            <person name="LaButti K."/>
            <person name="Riley R."/>
            <person name="Lipzen A."/>
            <person name="Clum A."/>
            <person name="Drula E."/>
            <person name="Henrissat B."/>
            <person name="Kohler A."/>
            <person name="Grigoriev I.V."/>
            <person name="Martin F.M."/>
            <person name="Hacquard S."/>
        </authorList>
    </citation>
    <scope>NUCLEOTIDE SEQUENCE</scope>
    <source>
        <strain evidence="3">MPI-CAGE-CH-0230</strain>
    </source>
</reference>